<keyword evidence="9" id="KW-1185">Reference proteome</keyword>
<dbReference type="InterPro" id="IPR043081">
    <property type="entry name" value="ApoC-1_sf"/>
</dbReference>
<dbReference type="GO" id="GO:0034364">
    <property type="term" value="C:high-density lipoprotein particle"/>
    <property type="evidence" value="ECO:0007669"/>
    <property type="project" value="TreeGrafter"/>
</dbReference>
<keyword evidence="5" id="KW-0732">Signal</keyword>
<dbReference type="GO" id="GO:0010916">
    <property type="term" value="P:negative regulation of very-low-density lipoprotein particle clearance"/>
    <property type="evidence" value="ECO:0007669"/>
    <property type="project" value="TreeGrafter"/>
</dbReference>
<reference evidence="8 9" key="1">
    <citation type="journal article" date="2023" name="Mol. Biol. Evol.">
        <title>Genomics of Secondarily Temperate Adaptation in the Only Non-Antarctic Icefish.</title>
        <authorList>
            <person name="Rivera-Colon A.G."/>
            <person name="Rayamajhi N."/>
            <person name="Minhas B.F."/>
            <person name="Madrigal G."/>
            <person name="Bilyk K.T."/>
            <person name="Yoon V."/>
            <person name="Hune M."/>
            <person name="Gregory S."/>
            <person name="Cheng C.H.C."/>
            <person name="Catchen J.M."/>
        </authorList>
    </citation>
    <scope>NUCLEOTIDE SEQUENCE [LARGE SCALE GENOMIC DNA]</scope>
    <source>
        <strain evidence="8">JC2023a</strain>
    </source>
</reference>
<keyword evidence="7" id="KW-1133">Transmembrane helix</keyword>
<feature type="transmembrane region" description="Helical" evidence="7">
    <location>
        <begin position="79"/>
        <end position="96"/>
    </location>
</feature>
<name>A0AAN8BUB6_9TELE</name>
<evidence type="ECO:0000256" key="1">
    <source>
        <dbReference type="ARBA" id="ARBA00004613"/>
    </source>
</evidence>
<evidence type="ECO:0000256" key="2">
    <source>
        <dbReference type="ARBA" id="ARBA00009204"/>
    </source>
</evidence>
<dbReference type="GO" id="GO:0050995">
    <property type="term" value="P:negative regulation of lipid catabolic process"/>
    <property type="evidence" value="ECO:0007669"/>
    <property type="project" value="TreeGrafter"/>
</dbReference>
<dbReference type="GO" id="GO:0004859">
    <property type="term" value="F:phospholipase inhibitor activity"/>
    <property type="evidence" value="ECO:0007669"/>
    <property type="project" value="TreeGrafter"/>
</dbReference>
<dbReference type="PANTHER" id="PTHR16565">
    <property type="entry name" value="APOLIPOPROTEIN C-I"/>
    <property type="match status" value="1"/>
</dbReference>
<dbReference type="GO" id="GO:0034361">
    <property type="term" value="C:very-low-density lipoprotein particle"/>
    <property type="evidence" value="ECO:0007669"/>
    <property type="project" value="TreeGrafter"/>
</dbReference>
<dbReference type="GO" id="GO:0005504">
    <property type="term" value="F:fatty acid binding"/>
    <property type="evidence" value="ECO:0007669"/>
    <property type="project" value="TreeGrafter"/>
</dbReference>
<dbReference type="EMBL" id="JAULUE010002055">
    <property type="protein sequence ID" value="KAK5891931.1"/>
    <property type="molecule type" value="Genomic_DNA"/>
</dbReference>
<dbReference type="Proteomes" id="UP001335648">
    <property type="component" value="Unassembled WGS sequence"/>
</dbReference>
<dbReference type="GO" id="GO:0032375">
    <property type="term" value="P:negative regulation of cholesterol transport"/>
    <property type="evidence" value="ECO:0007669"/>
    <property type="project" value="TreeGrafter"/>
</dbReference>
<dbReference type="Gene3D" id="4.10.260.30">
    <property type="entry name" value="Apolipoprotein C-I"/>
    <property type="match status" value="1"/>
</dbReference>
<protein>
    <recommendedName>
        <fullName evidence="10">Apolipoprotein C-I</fullName>
    </recommendedName>
</protein>
<comment type="caution">
    <text evidence="8">The sequence shown here is derived from an EMBL/GenBank/DDBJ whole genome shotgun (WGS) entry which is preliminary data.</text>
</comment>
<gene>
    <name evidence="8" type="ORF">CesoFtcFv8_012360</name>
</gene>
<evidence type="ECO:0000313" key="9">
    <source>
        <dbReference type="Proteomes" id="UP001335648"/>
    </source>
</evidence>
<proteinExistence type="inferred from homology"/>
<dbReference type="GO" id="GO:0042157">
    <property type="term" value="P:lipoprotein metabolic process"/>
    <property type="evidence" value="ECO:0007669"/>
    <property type="project" value="InterPro"/>
</dbReference>
<evidence type="ECO:0000256" key="5">
    <source>
        <dbReference type="ARBA" id="ARBA00022729"/>
    </source>
</evidence>
<keyword evidence="4" id="KW-0964">Secreted</keyword>
<keyword evidence="7" id="KW-0812">Transmembrane</keyword>
<evidence type="ECO:0008006" key="10">
    <source>
        <dbReference type="Google" id="ProtNLM"/>
    </source>
</evidence>
<keyword evidence="6" id="KW-0445">Lipid transport</keyword>
<accession>A0AAN8BUB6</accession>
<dbReference type="GO" id="GO:0006641">
    <property type="term" value="P:triglyceride metabolic process"/>
    <property type="evidence" value="ECO:0007669"/>
    <property type="project" value="TreeGrafter"/>
</dbReference>
<evidence type="ECO:0000313" key="8">
    <source>
        <dbReference type="EMBL" id="KAK5891931.1"/>
    </source>
</evidence>
<evidence type="ECO:0000256" key="6">
    <source>
        <dbReference type="ARBA" id="ARBA00023055"/>
    </source>
</evidence>
<dbReference type="GO" id="GO:0034447">
    <property type="term" value="P:very-low-density lipoprotein particle clearance"/>
    <property type="evidence" value="ECO:0007669"/>
    <property type="project" value="TreeGrafter"/>
</dbReference>
<evidence type="ECO:0000256" key="4">
    <source>
        <dbReference type="ARBA" id="ARBA00022525"/>
    </source>
</evidence>
<keyword evidence="7" id="KW-0472">Membrane</keyword>
<evidence type="ECO:0000256" key="7">
    <source>
        <dbReference type="SAM" id="Phobius"/>
    </source>
</evidence>
<evidence type="ECO:0000256" key="3">
    <source>
        <dbReference type="ARBA" id="ARBA00022448"/>
    </source>
</evidence>
<dbReference type="InterPro" id="IPR006781">
    <property type="entry name" value="ApoC-I"/>
</dbReference>
<dbReference type="Pfam" id="PF04691">
    <property type="entry name" value="ApoC-I"/>
    <property type="match status" value="1"/>
</dbReference>
<dbReference type="GO" id="GO:0006869">
    <property type="term" value="P:lipid transport"/>
    <property type="evidence" value="ECO:0007669"/>
    <property type="project" value="UniProtKB-KW"/>
</dbReference>
<sequence length="153" mass="16937">MTQAIISHLSFNASARCWSAKGAVTPQGLHVYKLTDVCCFCVTLQECSGLIKRNSHRLSNTLNCFPPLRRTTEIEKMRLYLVVAMLVLALAAFTQAQDAEAAVSGITEMGQSLADKAKATFEDIRTSDIISNSQTWLEQQLEKVKQKIGEITQ</sequence>
<comment type="subcellular location">
    <subcellularLocation>
        <location evidence="1">Secreted</location>
    </subcellularLocation>
</comment>
<dbReference type="PANTHER" id="PTHR16565:SF2">
    <property type="entry name" value="APOLIPOPROTEIN C-I"/>
    <property type="match status" value="1"/>
</dbReference>
<dbReference type="AlphaFoldDB" id="A0AAN8BUB6"/>
<comment type="similarity">
    <text evidence="2">Belongs to the apolipoprotein C1 family.</text>
</comment>
<keyword evidence="3" id="KW-0813">Transport</keyword>
<organism evidence="8 9">
    <name type="scientific">Champsocephalus esox</name>
    <name type="common">pike icefish</name>
    <dbReference type="NCBI Taxonomy" id="159716"/>
    <lineage>
        <taxon>Eukaryota</taxon>
        <taxon>Metazoa</taxon>
        <taxon>Chordata</taxon>
        <taxon>Craniata</taxon>
        <taxon>Vertebrata</taxon>
        <taxon>Euteleostomi</taxon>
        <taxon>Actinopterygii</taxon>
        <taxon>Neopterygii</taxon>
        <taxon>Teleostei</taxon>
        <taxon>Neoteleostei</taxon>
        <taxon>Acanthomorphata</taxon>
        <taxon>Eupercaria</taxon>
        <taxon>Perciformes</taxon>
        <taxon>Notothenioidei</taxon>
        <taxon>Channichthyidae</taxon>
        <taxon>Champsocephalus</taxon>
    </lineage>
</organism>